<dbReference type="HOGENOM" id="CLU_087546_0_0_0"/>
<dbReference type="InParanoid" id="A9WF62"/>
<dbReference type="EnsemblBacteria" id="ABY35377">
    <property type="protein sequence ID" value="ABY35377"/>
    <property type="gene ID" value="Caur_2165"/>
</dbReference>
<gene>
    <name evidence="1" type="ordered locus">Caur_2165</name>
</gene>
<dbReference type="STRING" id="324602.Caur_2165"/>
<dbReference type="Proteomes" id="UP000002008">
    <property type="component" value="Chromosome"/>
</dbReference>
<dbReference type="AlphaFoldDB" id="A9WF62"/>
<sequence>MTTFPRSPRLLKGALVSFDLPNPQPAVIIFQYNPDTLSRTLEAQTGSEGSDALRIKGAPVETIKLDVELDATDQLEQGGAALGLHPQLAALEVLIYPKSSLVVANTTLLNTGTIEILPPQAPFTLFIWGPKRVLPVRLTEFSISEEAHDPQLNPIRAKVSLGLRVLSYNDLPLTNPGYHLFLAHQIVKETMAATARSSSLDATGAGSLSL</sequence>
<dbReference type="KEGG" id="cau:Caur_2165"/>
<keyword evidence="2" id="KW-1185">Reference proteome</keyword>
<name>A9WF62_CHLAA</name>
<accession>A9WF62</accession>
<organism evidence="1 2">
    <name type="scientific">Chloroflexus aurantiacus (strain ATCC 29366 / DSM 635 / J-10-fl)</name>
    <dbReference type="NCBI Taxonomy" id="324602"/>
    <lineage>
        <taxon>Bacteria</taxon>
        <taxon>Bacillati</taxon>
        <taxon>Chloroflexota</taxon>
        <taxon>Chloroflexia</taxon>
        <taxon>Chloroflexales</taxon>
        <taxon>Chloroflexineae</taxon>
        <taxon>Chloroflexaceae</taxon>
        <taxon>Chloroflexus</taxon>
    </lineage>
</organism>
<reference evidence="2" key="1">
    <citation type="journal article" date="2011" name="BMC Genomics">
        <title>Complete genome sequence of the filamentous anoxygenic phototrophic bacterium Chloroflexus aurantiacus.</title>
        <authorList>
            <person name="Tang K.H."/>
            <person name="Barry K."/>
            <person name="Chertkov O."/>
            <person name="Dalin E."/>
            <person name="Han C.S."/>
            <person name="Hauser L.J."/>
            <person name="Honchak B.M."/>
            <person name="Karbach L.E."/>
            <person name="Land M.L."/>
            <person name="Lapidus A."/>
            <person name="Larimer F.W."/>
            <person name="Mikhailova N."/>
            <person name="Pitluck S."/>
            <person name="Pierson B.K."/>
            <person name="Blankenship R.E."/>
        </authorList>
    </citation>
    <scope>NUCLEOTIDE SEQUENCE [LARGE SCALE GENOMIC DNA]</scope>
    <source>
        <strain evidence="2">ATCC 29366 / DSM 635 / J-10-fl</strain>
    </source>
</reference>
<dbReference type="eggNOG" id="ENOG502ZC5H">
    <property type="taxonomic scope" value="Bacteria"/>
</dbReference>
<evidence type="ECO:0000313" key="1">
    <source>
        <dbReference type="EMBL" id="ABY35377.1"/>
    </source>
</evidence>
<dbReference type="PATRIC" id="fig|324602.8.peg.2452"/>
<evidence type="ECO:0000313" key="2">
    <source>
        <dbReference type="Proteomes" id="UP000002008"/>
    </source>
</evidence>
<proteinExistence type="predicted"/>
<dbReference type="RefSeq" id="WP_012258031.1">
    <property type="nucleotide sequence ID" value="NC_010175.1"/>
</dbReference>
<protein>
    <submittedName>
        <fullName evidence="1">Uncharacterized protein</fullName>
    </submittedName>
</protein>
<dbReference type="EMBL" id="CP000909">
    <property type="protein sequence ID" value="ABY35377.1"/>
    <property type="molecule type" value="Genomic_DNA"/>
</dbReference>